<name>A0A1S2NCD8_9BURK</name>
<dbReference type="Proteomes" id="UP000180246">
    <property type="component" value="Unassembled WGS sequence"/>
</dbReference>
<dbReference type="InterPro" id="IPR011856">
    <property type="entry name" value="tRNA_endonuc-like_dom_sf"/>
</dbReference>
<dbReference type="EC" id="3.1.4.1" evidence="5"/>
<keyword evidence="7" id="KW-0479">Metal-binding</keyword>
<sequence length="552" mass="63311">MIRVLENEFYYLDNFQRVLDWIGERYGDLLDDGEQAFLARFPTLPHNARALFVRMVMRKGNLFRASKLSYAEIGCPIEAAGHLLGTGWIEPDPELTLDELFDLLSKPEILDAFGAQLPRKTARKEEQLEALRAAFPEARRFSGWHPACPDVAWRILVKPLCDRLRLVFFGNLHQGWTDFVLSDLGLFRYESVDISPASRGFRQRADVDHYLQLHACRERFAAGEDVDEVVRDLPVHAFDNDWLESRREKLTFQIGQHYEKLKDWDGAYAAYARCRFPGARARAIRVLEKHERFEQAHALLLAAQCAPENEAERQHLSRIAPRLARRLGHARLAPRAKTQVERIELSLAPPNGERWVEGAVRGHLHASDAPVFYVENALANTLFGLLCWRAVFAAIPGAFFHPFHRGPADLHSADFHQRRQAEFAACLAELDSGSYRDTILRTYREKAGLQSPFVHWDGVTPELIELALACIPAAHLRKWCERILADVKENRTGFPDLIQFWPLEARYLMIEVKGPGDRLQDNQLRWIDYCAAHDMPVAVCYLQWIESTEMAA</sequence>
<dbReference type="RefSeq" id="WP_071363221.1">
    <property type="nucleotide sequence ID" value="NZ_JRYB01000001.1"/>
</dbReference>
<gene>
    <name evidence="12" type="ORF">LO55_4608</name>
</gene>
<dbReference type="InterPro" id="IPR033315">
    <property type="entry name" value="Fan1-like"/>
</dbReference>
<keyword evidence="10" id="KW-0464">Manganese</keyword>
<organism evidence="12 13">
    <name type="scientific">Massilia timonae</name>
    <dbReference type="NCBI Taxonomy" id="47229"/>
    <lineage>
        <taxon>Bacteria</taxon>
        <taxon>Pseudomonadati</taxon>
        <taxon>Pseudomonadota</taxon>
        <taxon>Betaproteobacteria</taxon>
        <taxon>Burkholderiales</taxon>
        <taxon>Oxalobacteraceae</taxon>
        <taxon>Telluria group</taxon>
        <taxon>Massilia</taxon>
    </lineage>
</organism>
<dbReference type="AlphaFoldDB" id="A0A1S2NCD8"/>
<evidence type="ECO:0000256" key="5">
    <source>
        <dbReference type="ARBA" id="ARBA00012029"/>
    </source>
</evidence>
<comment type="similarity">
    <text evidence="4">Belongs to the FAN1 family.</text>
</comment>
<evidence type="ECO:0000256" key="6">
    <source>
        <dbReference type="ARBA" id="ARBA00022722"/>
    </source>
</evidence>
<dbReference type="Pfam" id="PF18081">
    <property type="entry name" value="FANC_SAP"/>
    <property type="match status" value="1"/>
</dbReference>
<dbReference type="InterPro" id="IPR040603">
    <property type="entry name" value="FAN1_SAP_bact"/>
</dbReference>
<evidence type="ECO:0000256" key="4">
    <source>
        <dbReference type="ARBA" id="ARBA00005533"/>
    </source>
</evidence>
<accession>A0A1S2NCD8</accession>
<proteinExistence type="inferred from homology"/>
<dbReference type="PANTHER" id="PTHR15749">
    <property type="entry name" value="FANCONI-ASSOCIATED NUCLEASE 1"/>
    <property type="match status" value="1"/>
</dbReference>
<dbReference type="GO" id="GO:0036297">
    <property type="term" value="P:interstrand cross-link repair"/>
    <property type="evidence" value="ECO:0007669"/>
    <property type="project" value="InterPro"/>
</dbReference>
<keyword evidence="9" id="KW-0460">Magnesium</keyword>
<dbReference type="EMBL" id="JRYB01000001">
    <property type="protein sequence ID" value="OIJ42503.1"/>
    <property type="molecule type" value="Genomic_DNA"/>
</dbReference>
<dbReference type="Pfam" id="PF21315">
    <property type="entry name" value="FAN1_HTH"/>
    <property type="match status" value="1"/>
</dbReference>
<evidence type="ECO:0000256" key="10">
    <source>
        <dbReference type="ARBA" id="ARBA00023211"/>
    </source>
</evidence>
<dbReference type="InterPro" id="IPR014883">
    <property type="entry name" value="VRR_NUC"/>
</dbReference>
<comment type="catalytic activity">
    <reaction evidence="1">
        <text>Hydrolytically removes 5'-nucleotides successively from the 3'-hydroxy termini of 3'-hydroxy-terminated oligonucleotides.</text>
        <dbReference type="EC" id="3.1.4.1"/>
    </reaction>
</comment>
<dbReference type="Pfam" id="PF08774">
    <property type="entry name" value="VRR_NUC"/>
    <property type="match status" value="1"/>
</dbReference>
<evidence type="ECO:0000256" key="8">
    <source>
        <dbReference type="ARBA" id="ARBA00022801"/>
    </source>
</evidence>
<evidence type="ECO:0000256" key="2">
    <source>
        <dbReference type="ARBA" id="ARBA00001936"/>
    </source>
</evidence>
<dbReference type="InterPro" id="IPR049125">
    <property type="entry name" value="FAN1-like_WH"/>
</dbReference>
<evidence type="ECO:0000256" key="7">
    <source>
        <dbReference type="ARBA" id="ARBA00022723"/>
    </source>
</evidence>
<dbReference type="Gene3D" id="3.40.1350.10">
    <property type="match status" value="1"/>
</dbReference>
<comment type="cofactor">
    <cofactor evidence="2">
        <name>Mn(2+)</name>
        <dbReference type="ChEBI" id="CHEBI:29035"/>
    </cofactor>
</comment>
<keyword evidence="6" id="KW-0540">Nuclease</keyword>
<evidence type="ECO:0000313" key="13">
    <source>
        <dbReference type="Proteomes" id="UP000180246"/>
    </source>
</evidence>
<comment type="caution">
    <text evidence="12">The sequence shown here is derived from an EMBL/GenBank/DDBJ whole genome shotgun (WGS) entry which is preliminary data.</text>
</comment>
<feature type="domain" description="VRR-NUC" evidence="11">
    <location>
        <begin position="430"/>
        <end position="544"/>
    </location>
</feature>
<dbReference type="GO" id="GO:0003676">
    <property type="term" value="F:nucleic acid binding"/>
    <property type="evidence" value="ECO:0007669"/>
    <property type="project" value="InterPro"/>
</dbReference>
<evidence type="ECO:0000256" key="3">
    <source>
        <dbReference type="ARBA" id="ARBA00001946"/>
    </source>
</evidence>
<dbReference type="GO" id="GO:0046872">
    <property type="term" value="F:metal ion binding"/>
    <property type="evidence" value="ECO:0007669"/>
    <property type="project" value="UniProtKB-KW"/>
</dbReference>
<reference evidence="12 13" key="1">
    <citation type="submission" date="2014-10" db="EMBL/GenBank/DDBJ databases">
        <authorList>
            <person name="Seo M.-J."/>
            <person name="Seok Y.J."/>
            <person name="Cha I.-T."/>
        </authorList>
    </citation>
    <scope>NUCLEOTIDE SEQUENCE [LARGE SCALE GENOMIC DNA]</scope>
    <source>
        <strain evidence="12 13">NEU</strain>
    </source>
</reference>
<keyword evidence="8" id="KW-0378">Hydrolase</keyword>
<evidence type="ECO:0000256" key="1">
    <source>
        <dbReference type="ARBA" id="ARBA00000983"/>
    </source>
</evidence>
<evidence type="ECO:0000259" key="11">
    <source>
        <dbReference type="SMART" id="SM00990"/>
    </source>
</evidence>
<protein>
    <recommendedName>
        <fullName evidence="5">phosphodiesterase I</fullName>
        <ecNumber evidence="5">3.1.4.1</ecNumber>
    </recommendedName>
</protein>
<evidence type="ECO:0000313" key="12">
    <source>
        <dbReference type="EMBL" id="OIJ42503.1"/>
    </source>
</evidence>
<dbReference type="SMART" id="SM00990">
    <property type="entry name" value="VRR_NUC"/>
    <property type="match status" value="1"/>
</dbReference>
<comment type="cofactor">
    <cofactor evidence="3">
        <name>Mg(2+)</name>
        <dbReference type="ChEBI" id="CHEBI:18420"/>
    </cofactor>
</comment>
<evidence type="ECO:0000256" key="9">
    <source>
        <dbReference type="ARBA" id="ARBA00022842"/>
    </source>
</evidence>
<dbReference type="PANTHER" id="PTHR15749:SF4">
    <property type="entry name" value="FANCONI-ASSOCIATED NUCLEASE 1"/>
    <property type="match status" value="1"/>
</dbReference>
<dbReference type="GO" id="GO:0004528">
    <property type="term" value="F:phosphodiesterase I activity"/>
    <property type="evidence" value="ECO:0007669"/>
    <property type="project" value="UniProtKB-EC"/>
</dbReference>